<dbReference type="Proteomes" id="UP000831796">
    <property type="component" value="Chromosome"/>
</dbReference>
<evidence type="ECO:0008006" key="3">
    <source>
        <dbReference type="Google" id="ProtNLM"/>
    </source>
</evidence>
<accession>A0A8T9QC85</accession>
<dbReference type="RefSeq" id="WP_244676801.1">
    <property type="nucleotide sequence ID" value="NZ_CP095046.1"/>
</dbReference>
<name>A0A8T9QC85_9BACT</name>
<dbReference type="EMBL" id="CP095046">
    <property type="protein sequence ID" value="UOQ73450.1"/>
    <property type="molecule type" value="Genomic_DNA"/>
</dbReference>
<evidence type="ECO:0000313" key="1">
    <source>
        <dbReference type="EMBL" id="UOQ73450.1"/>
    </source>
</evidence>
<dbReference type="KEGG" id="hcu:MUN79_05785"/>
<keyword evidence="2" id="KW-1185">Reference proteome</keyword>
<dbReference type="AlphaFoldDB" id="A0A8T9QC85"/>
<proteinExistence type="predicted"/>
<organism evidence="1 2">
    <name type="scientific">Hymenobacter cellulosilyticus</name>
    <dbReference type="NCBI Taxonomy" id="2932248"/>
    <lineage>
        <taxon>Bacteria</taxon>
        <taxon>Pseudomonadati</taxon>
        <taxon>Bacteroidota</taxon>
        <taxon>Cytophagia</taxon>
        <taxon>Cytophagales</taxon>
        <taxon>Hymenobacteraceae</taxon>
        <taxon>Hymenobacter</taxon>
    </lineage>
</organism>
<gene>
    <name evidence="1" type="ORF">MUN79_05785</name>
</gene>
<sequence>MTAAVENLLFRYCYDDRGRLLAKQVPGTRGETQMVYDQLDRVILSQDASQRQRHQWSFTKYDDLGRPVITGLCTRAARQDSLQAEANRTLTQYEQRTAASTNPQHYTLSQAYPQLSAQGRFTQYQVLTASYYDDYNFDNDPAGQPDATYDTQYNGQFGGTVPTPDLRVTGLVTRTCVRVLEVAESATGAWLTTTSFYDAQGRPIQVRSANARGGEDISTSQLDFAGKVLKSYTVHSDPRALPAPVTIAELFTYDHAGRLLTNAQQLANEAQPKVLATLRYNELGQLQQKQLGLGSQNVDYQYNIRGWLTHLNDVAQRDPNDLWGMELYYNHGFTRDYHQYGGNITGQKWRSKADSVTRAYGYIYDQSSRLLQGDFVARTTTGTWTGEKQNYGLRYVSYDENGNILTLQRRGLVAAATRSTPKQYGPSTP</sequence>
<dbReference type="Gene3D" id="2.180.10.10">
    <property type="entry name" value="RHS repeat-associated core"/>
    <property type="match status" value="1"/>
</dbReference>
<reference evidence="1" key="1">
    <citation type="submission" date="2022-04" db="EMBL/GenBank/DDBJ databases">
        <title>Hymenobacter sp. isolated from the air.</title>
        <authorList>
            <person name="Won M."/>
            <person name="Lee C.-M."/>
            <person name="Woen H.-Y."/>
            <person name="Kwon S.-W."/>
        </authorList>
    </citation>
    <scope>NUCLEOTIDE SEQUENCE</scope>
    <source>
        <strain evidence="1">5116S-3</strain>
    </source>
</reference>
<protein>
    <recommendedName>
        <fullName evidence="3">RHS repeat protein</fullName>
    </recommendedName>
</protein>
<evidence type="ECO:0000313" key="2">
    <source>
        <dbReference type="Proteomes" id="UP000831796"/>
    </source>
</evidence>